<dbReference type="GO" id="GO:0016020">
    <property type="term" value="C:membrane"/>
    <property type="evidence" value="ECO:0007669"/>
    <property type="project" value="InterPro"/>
</dbReference>
<protein>
    <submittedName>
        <fullName evidence="5">PB1 domain protein</fullName>
    </submittedName>
</protein>
<dbReference type="Pfam" id="PF00595">
    <property type="entry name" value="PDZ"/>
    <property type="match status" value="1"/>
</dbReference>
<dbReference type="InterPro" id="IPR053793">
    <property type="entry name" value="PB1-like"/>
</dbReference>
<dbReference type="InterPro" id="IPR000270">
    <property type="entry name" value="PB1_dom"/>
</dbReference>
<dbReference type="Pfam" id="PF01770">
    <property type="entry name" value="Folate_carrier"/>
    <property type="match status" value="1"/>
</dbReference>
<feature type="domain" description="PB1" evidence="4">
    <location>
        <begin position="42"/>
        <end position="128"/>
    </location>
</feature>
<dbReference type="SMART" id="SM00228">
    <property type="entry name" value="PDZ"/>
    <property type="match status" value="1"/>
</dbReference>
<dbReference type="KEGG" id="nai:NECAME_16067"/>
<feature type="transmembrane region" description="Helical" evidence="2">
    <location>
        <begin position="286"/>
        <end position="307"/>
    </location>
</feature>
<keyword evidence="2" id="KW-0812">Transmembrane</keyword>
<feature type="transmembrane region" description="Helical" evidence="2">
    <location>
        <begin position="259"/>
        <end position="280"/>
    </location>
</feature>
<dbReference type="GO" id="GO:0090482">
    <property type="term" value="F:vitamin transmembrane transporter activity"/>
    <property type="evidence" value="ECO:0007669"/>
    <property type="project" value="InterPro"/>
</dbReference>
<dbReference type="PANTHER" id="PTHR14102:SF11">
    <property type="entry name" value="LD29223P"/>
    <property type="match status" value="1"/>
</dbReference>
<accession>W2TYG2</accession>
<organism evidence="5 6">
    <name type="scientific">Necator americanus</name>
    <name type="common">Human hookworm</name>
    <dbReference type="NCBI Taxonomy" id="51031"/>
    <lineage>
        <taxon>Eukaryota</taxon>
        <taxon>Metazoa</taxon>
        <taxon>Ecdysozoa</taxon>
        <taxon>Nematoda</taxon>
        <taxon>Chromadorea</taxon>
        <taxon>Rhabditida</taxon>
        <taxon>Rhabditina</taxon>
        <taxon>Rhabditomorpha</taxon>
        <taxon>Strongyloidea</taxon>
        <taxon>Ancylostomatidae</taxon>
        <taxon>Bunostominae</taxon>
        <taxon>Necator</taxon>
    </lineage>
</organism>
<dbReference type="Gene3D" id="3.10.20.90">
    <property type="entry name" value="Phosphatidylinositol 3-kinase Catalytic Subunit, Chain A, domain 1"/>
    <property type="match status" value="1"/>
</dbReference>
<dbReference type="Proteomes" id="UP000053676">
    <property type="component" value="Unassembled WGS sequence"/>
</dbReference>
<dbReference type="SUPFAM" id="SSF54277">
    <property type="entry name" value="CAD &amp; PB1 domains"/>
    <property type="match status" value="1"/>
</dbReference>
<evidence type="ECO:0000259" key="4">
    <source>
        <dbReference type="PROSITE" id="PS51745"/>
    </source>
</evidence>
<dbReference type="GO" id="GO:0007098">
    <property type="term" value="P:centrosome cycle"/>
    <property type="evidence" value="ECO:0007669"/>
    <property type="project" value="TreeGrafter"/>
</dbReference>
<evidence type="ECO:0000313" key="6">
    <source>
        <dbReference type="Proteomes" id="UP000053676"/>
    </source>
</evidence>
<dbReference type="InterPro" id="IPR051741">
    <property type="entry name" value="PAR6_homolog"/>
</dbReference>
<dbReference type="SMART" id="SM00666">
    <property type="entry name" value="PB1"/>
    <property type="match status" value="1"/>
</dbReference>
<keyword evidence="2" id="KW-0472">Membrane</keyword>
<dbReference type="EMBL" id="KI657477">
    <property type="protein sequence ID" value="ETN86883.1"/>
    <property type="molecule type" value="Genomic_DNA"/>
</dbReference>
<dbReference type="InterPro" id="IPR036034">
    <property type="entry name" value="PDZ_sf"/>
</dbReference>
<dbReference type="AlphaFoldDB" id="W2TYG2"/>
<keyword evidence="2" id="KW-1133">Transmembrane helix</keyword>
<dbReference type="Pfam" id="PF00564">
    <property type="entry name" value="PB1"/>
    <property type="match status" value="1"/>
</dbReference>
<comment type="similarity">
    <text evidence="1">Belongs to the reduced folate carrier (RFC) transporter (TC 2.A.48) family.</text>
</comment>
<dbReference type="STRING" id="51031.W2TYG2"/>
<evidence type="ECO:0000259" key="3">
    <source>
        <dbReference type="PROSITE" id="PS50106"/>
    </source>
</evidence>
<dbReference type="CDD" id="cd06718">
    <property type="entry name" value="PDZ_Par6-like"/>
    <property type="match status" value="1"/>
</dbReference>
<evidence type="ECO:0000256" key="1">
    <source>
        <dbReference type="ARBA" id="ARBA00005773"/>
    </source>
</evidence>
<sequence>MSPKRPSSLYGSAQGCSLRSYRSYNSINKVSHTEPCQLEEVKVAIKSQFGAEFRRFSIMMGAGIPVPSYEEFVANVQKLHRLNEDQKSSTHITYVAGDGSTLPISNDENLKKALEVRGRVLRLVVQHKGETLEEQFGYGVSPEVSSILDADVLPHELRRVRLCKFYNNKPLGFFIRDGFSERLTPWGFAPTPGIFISRLLPNGLAASTNLLNVNDEIIEVNGIDVSGKTLDQVTDIMIANSANLILTVKPAAVTSYTHGALLLGRFASYSLAQLIILLKWGTYQTLNIISLAVLGVALIFALALPPVSWKTAYEKKLIAVGLKPETVSKNSTTYKDFAKLHFKTLISDIKKIYGNMFMMKWSLWWALASCANYQIGNYTQTLWGTIIDVKHSEVYNGLTEALCPLIGGKVKSVYTSFFELDRATKCSLFELNN</sequence>
<dbReference type="SUPFAM" id="SSF50156">
    <property type="entry name" value="PDZ domain-like"/>
    <property type="match status" value="1"/>
</dbReference>
<feature type="domain" description="PDZ" evidence="3">
    <location>
        <begin position="159"/>
        <end position="252"/>
    </location>
</feature>
<evidence type="ECO:0000313" key="5">
    <source>
        <dbReference type="EMBL" id="ETN86883.1"/>
    </source>
</evidence>
<dbReference type="PROSITE" id="PS51745">
    <property type="entry name" value="PB1"/>
    <property type="match status" value="1"/>
</dbReference>
<name>W2TYG2_NECAM</name>
<reference evidence="6" key="1">
    <citation type="journal article" date="2014" name="Nat. Genet.">
        <title>Genome of the human hookworm Necator americanus.</title>
        <authorList>
            <person name="Tang Y.T."/>
            <person name="Gao X."/>
            <person name="Rosa B.A."/>
            <person name="Abubucker S."/>
            <person name="Hallsworth-Pepin K."/>
            <person name="Martin J."/>
            <person name="Tyagi R."/>
            <person name="Heizer E."/>
            <person name="Zhang X."/>
            <person name="Bhonagiri-Palsikar V."/>
            <person name="Minx P."/>
            <person name="Warren W.C."/>
            <person name="Wang Q."/>
            <person name="Zhan B."/>
            <person name="Hotez P.J."/>
            <person name="Sternberg P.W."/>
            <person name="Dougall A."/>
            <person name="Gaze S.T."/>
            <person name="Mulvenna J."/>
            <person name="Sotillo J."/>
            <person name="Ranganathan S."/>
            <person name="Rabelo E.M."/>
            <person name="Wilson R.K."/>
            <person name="Felgner P.L."/>
            <person name="Bethony J."/>
            <person name="Hawdon J.M."/>
            <person name="Gasser R.B."/>
            <person name="Loukas A."/>
            <person name="Mitreva M."/>
        </authorList>
    </citation>
    <scope>NUCLEOTIDE SEQUENCE [LARGE SCALE GENOMIC DNA]</scope>
</reference>
<dbReference type="PROSITE" id="PS51257">
    <property type="entry name" value="PROKAR_LIPOPROTEIN"/>
    <property type="match status" value="1"/>
</dbReference>
<dbReference type="InterPro" id="IPR001478">
    <property type="entry name" value="PDZ"/>
</dbReference>
<dbReference type="InterPro" id="IPR002666">
    <property type="entry name" value="Folate_carrier"/>
</dbReference>
<proteinExistence type="inferred from homology"/>
<dbReference type="PROSITE" id="PS50106">
    <property type="entry name" value="PDZ"/>
    <property type="match status" value="1"/>
</dbReference>
<dbReference type="Gene3D" id="2.30.42.10">
    <property type="match status" value="1"/>
</dbReference>
<dbReference type="OrthoDB" id="5868434at2759"/>
<dbReference type="PANTHER" id="PTHR14102">
    <property type="entry name" value="PAR-6-RELATED"/>
    <property type="match status" value="1"/>
</dbReference>
<evidence type="ECO:0000256" key="2">
    <source>
        <dbReference type="SAM" id="Phobius"/>
    </source>
</evidence>
<gene>
    <name evidence="5" type="ORF">NECAME_16067</name>
</gene>
<keyword evidence="6" id="KW-1185">Reference proteome</keyword>